<protein>
    <submittedName>
        <fullName evidence="1">DUF4907 domain-containing protein</fullName>
    </submittedName>
</protein>
<evidence type="ECO:0000313" key="1">
    <source>
        <dbReference type="EMBL" id="MCG2613884.1"/>
    </source>
</evidence>
<reference evidence="1" key="1">
    <citation type="submission" date="2022-01" db="EMBL/GenBank/DDBJ databases">
        <authorList>
            <person name="Jo J.-H."/>
            <person name="Im W.-T."/>
        </authorList>
    </citation>
    <scope>NUCLEOTIDE SEQUENCE</scope>
    <source>
        <strain evidence="1">NA20</strain>
    </source>
</reference>
<dbReference type="Pfam" id="PF16250">
    <property type="entry name" value="DUF4907"/>
    <property type="match status" value="1"/>
</dbReference>
<name>A0ABS9KNM1_9BACT</name>
<gene>
    <name evidence="1" type="ORF">LZZ85_06310</name>
</gene>
<comment type="caution">
    <text evidence="1">The sequence shown here is derived from an EMBL/GenBank/DDBJ whole genome shotgun (WGS) entry which is preliminary data.</text>
</comment>
<dbReference type="RefSeq" id="WP_237869779.1">
    <property type="nucleotide sequence ID" value="NZ_JAKLTR010000003.1"/>
</dbReference>
<proteinExistence type="predicted"/>
<dbReference type="Proteomes" id="UP001165367">
    <property type="component" value="Unassembled WGS sequence"/>
</dbReference>
<sequence>MKLSKHTITVLLSSLLVSITILAYKTRRQPVKEAARYSAEVFSVWNGWGYDILVDDSVIIHQESIPSIGRGIPFPEKKQAQQAANLVLEKLSNSDDLPTLTKDEVAEICPSLK</sequence>
<evidence type="ECO:0000313" key="2">
    <source>
        <dbReference type="Proteomes" id="UP001165367"/>
    </source>
</evidence>
<keyword evidence="2" id="KW-1185">Reference proteome</keyword>
<dbReference type="EMBL" id="JAKLTR010000003">
    <property type="protein sequence ID" value="MCG2613884.1"/>
    <property type="molecule type" value="Genomic_DNA"/>
</dbReference>
<accession>A0ABS9KNM1</accession>
<organism evidence="1 2">
    <name type="scientific">Terrimonas ginsenosidimutans</name>
    <dbReference type="NCBI Taxonomy" id="2908004"/>
    <lineage>
        <taxon>Bacteria</taxon>
        <taxon>Pseudomonadati</taxon>
        <taxon>Bacteroidota</taxon>
        <taxon>Chitinophagia</taxon>
        <taxon>Chitinophagales</taxon>
        <taxon>Chitinophagaceae</taxon>
        <taxon>Terrimonas</taxon>
    </lineage>
</organism>
<dbReference type="InterPro" id="IPR032593">
    <property type="entry name" value="DUF4907"/>
</dbReference>